<dbReference type="Gene3D" id="2.40.50.100">
    <property type="match status" value="1"/>
</dbReference>
<dbReference type="EMBL" id="JAEKJA010000001">
    <property type="protein sequence ID" value="MBJ3774305.1"/>
    <property type="molecule type" value="Genomic_DNA"/>
</dbReference>
<accession>A0A934IKI2</accession>
<evidence type="ECO:0000256" key="6">
    <source>
        <dbReference type="ARBA" id="ARBA00023136"/>
    </source>
</evidence>
<dbReference type="GO" id="GO:0015847">
    <property type="term" value="P:putrescine transport"/>
    <property type="evidence" value="ECO:0007669"/>
    <property type="project" value="UniProtKB-ARBA"/>
</dbReference>
<dbReference type="SUPFAM" id="SSF50331">
    <property type="entry name" value="MOP-like"/>
    <property type="match status" value="1"/>
</dbReference>
<comment type="subunit">
    <text evidence="7">The complex is composed of two ATP-binding proteins (PotA), two transmembrane proteins (PotB and PotC) and a solute-binding protein (PotD).</text>
</comment>
<protein>
    <recommendedName>
        <fullName evidence="7">Spermidine/putrescine import ATP-binding protein PotA</fullName>
        <ecNumber evidence="7">7.6.2.11</ecNumber>
    </recommendedName>
</protein>
<gene>
    <name evidence="7" type="primary">potA</name>
    <name evidence="9" type="ORF">JCR33_01305</name>
</gene>
<feature type="domain" description="ABC transporter" evidence="8">
    <location>
        <begin position="6"/>
        <end position="236"/>
    </location>
</feature>
<dbReference type="InterPro" id="IPR003593">
    <property type="entry name" value="AAA+_ATPase"/>
</dbReference>
<dbReference type="GO" id="GO:0005524">
    <property type="term" value="F:ATP binding"/>
    <property type="evidence" value="ECO:0007669"/>
    <property type="project" value="UniProtKB-KW"/>
</dbReference>
<dbReference type="RefSeq" id="WP_198880195.1">
    <property type="nucleotide sequence ID" value="NZ_JAEKJA010000001.1"/>
</dbReference>
<dbReference type="Pfam" id="PF00005">
    <property type="entry name" value="ABC_tran"/>
    <property type="match status" value="1"/>
</dbReference>
<dbReference type="SUPFAM" id="SSF52540">
    <property type="entry name" value="P-loop containing nucleoside triphosphate hydrolases"/>
    <property type="match status" value="1"/>
</dbReference>
<dbReference type="SMART" id="SM00382">
    <property type="entry name" value="AAA"/>
    <property type="match status" value="1"/>
</dbReference>
<dbReference type="Pfam" id="PF08402">
    <property type="entry name" value="TOBE_2"/>
    <property type="match status" value="1"/>
</dbReference>
<evidence type="ECO:0000256" key="7">
    <source>
        <dbReference type="RuleBase" id="RU364083"/>
    </source>
</evidence>
<evidence type="ECO:0000256" key="5">
    <source>
        <dbReference type="ARBA" id="ARBA00022967"/>
    </source>
</evidence>
<dbReference type="InterPro" id="IPR005893">
    <property type="entry name" value="PotA-like"/>
</dbReference>
<dbReference type="PANTHER" id="PTHR42781:SF4">
    <property type="entry name" value="SPERMIDINE_PUTRESCINE IMPORT ATP-BINDING PROTEIN POTA"/>
    <property type="match status" value="1"/>
</dbReference>
<comment type="caution">
    <text evidence="9">The sequence shown here is derived from an EMBL/GenBank/DDBJ whole genome shotgun (WGS) entry which is preliminary data.</text>
</comment>
<evidence type="ECO:0000313" key="10">
    <source>
        <dbReference type="Proteomes" id="UP000609531"/>
    </source>
</evidence>
<keyword evidence="3 7" id="KW-0547">Nucleotide-binding</keyword>
<evidence type="ECO:0000256" key="3">
    <source>
        <dbReference type="ARBA" id="ARBA00022741"/>
    </source>
</evidence>
<keyword evidence="4 7" id="KW-0067">ATP-binding</keyword>
<dbReference type="PROSITE" id="PS00211">
    <property type="entry name" value="ABC_TRANSPORTER_1"/>
    <property type="match status" value="1"/>
</dbReference>
<dbReference type="GO" id="GO:0015417">
    <property type="term" value="F:ABC-type polyamine transporter activity"/>
    <property type="evidence" value="ECO:0007669"/>
    <property type="project" value="UniProtKB-EC"/>
</dbReference>
<dbReference type="InterPro" id="IPR050093">
    <property type="entry name" value="ABC_SmlMolc_Importer"/>
</dbReference>
<organism evidence="9 10">
    <name type="scientific">Acuticoccus mangrovi</name>
    <dbReference type="NCBI Taxonomy" id="2796142"/>
    <lineage>
        <taxon>Bacteria</taxon>
        <taxon>Pseudomonadati</taxon>
        <taxon>Pseudomonadota</taxon>
        <taxon>Alphaproteobacteria</taxon>
        <taxon>Hyphomicrobiales</taxon>
        <taxon>Amorphaceae</taxon>
        <taxon>Acuticoccus</taxon>
    </lineage>
</organism>
<comment type="function">
    <text evidence="7">Part of the ABC transporter complex PotABCD involved in spermidine/putrescine import. Responsible for energy coupling to the transport system.</text>
</comment>
<dbReference type="InterPro" id="IPR003439">
    <property type="entry name" value="ABC_transporter-like_ATP-bd"/>
</dbReference>
<dbReference type="GO" id="GO:0016887">
    <property type="term" value="F:ATP hydrolysis activity"/>
    <property type="evidence" value="ECO:0007669"/>
    <property type="project" value="InterPro"/>
</dbReference>
<comment type="catalytic activity">
    <reaction evidence="7">
        <text>ATP + H2O + polyamine-[polyamine-binding protein]Side 1 = ADP + phosphate + polyamineSide 2 + [polyamine-binding protein]Side 1.</text>
        <dbReference type="EC" id="7.6.2.11"/>
    </reaction>
</comment>
<proteinExistence type="inferred from homology"/>
<dbReference type="InterPro" id="IPR027417">
    <property type="entry name" value="P-loop_NTPase"/>
</dbReference>
<dbReference type="InterPro" id="IPR017871">
    <property type="entry name" value="ABC_transporter-like_CS"/>
</dbReference>
<dbReference type="GO" id="GO:0043190">
    <property type="term" value="C:ATP-binding cassette (ABC) transporter complex"/>
    <property type="evidence" value="ECO:0007669"/>
    <property type="project" value="InterPro"/>
</dbReference>
<evidence type="ECO:0000313" key="9">
    <source>
        <dbReference type="EMBL" id="MBJ3774305.1"/>
    </source>
</evidence>
<comment type="similarity">
    <text evidence="7">Belongs to the ABC transporter superfamily. Spermidine/putrescine importer (TC 3.A.1.11.1) family.</text>
</comment>
<evidence type="ECO:0000259" key="8">
    <source>
        <dbReference type="PROSITE" id="PS50893"/>
    </source>
</evidence>
<keyword evidence="5 7" id="KW-1278">Translocase</keyword>
<evidence type="ECO:0000256" key="4">
    <source>
        <dbReference type="ARBA" id="ARBA00022840"/>
    </source>
</evidence>
<dbReference type="Gene3D" id="3.40.50.300">
    <property type="entry name" value="P-loop containing nucleotide triphosphate hydrolases"/>
    <property type="match status" value="1"/>
</dbReference>
<dbReference type="FunFam" id="3.40.50.300:FF:000133">
    <property type="entry name" value="Spermidine/putrescine import ATP-binding protein PotA"/>
    <property type="match status" value="1"/>
</dbReference>
<reference evidence="9" key="1">
    <citation type="submission" date="2020-12" db="EMBL/GenBank/DDBJ databases">
        <title>Bacterial taxonomy.</title>
        <authorList>
            <person name="Pan X."/>
        </authorList>
    </citation>
    <scope>NUCLEOTIDE SEQUENCE</scope>
    <source>
        <strain evidence="9">B2012</strain>
    </source>
</reference>
<dbReference type="PROSITE" id="PS50893">
    <property type="entry name" value="ABC_TRANSPORTER_2"/>
    <property type="match status" value="1"/>
</dbReference>
<sequence length="359" mass="39042">MTAHSLEVRRLRKEYGSAIAVNDVTLKVPGGQFLTLLGPSGSGKTTILMTIAGFSTPTAGDILLDDAIITPLPPEKRNFGMVFQGYALFPHLDVAHNVAFPLRVRGITGAEAEAKVSHALDLVQLGHLKDRLPRQLSGGQQQRVALARALVFDPAVLLLDEPLSALDKKLRADLQWELKAIHERVGTTFIYVTHDQEEALSMSDRIAILNDGQIAQLGSPTELYEAPATRFVADFLGKSNFIEGRTVRQDGSDLVYQAGGGEFRQANSTGSGGEPILVALRPEKIDVRNEPPTDGLNTIEGRLSSWNYYGTNFQLRVATDALGDVLVNQPAFKSPIEPQQDASVWLSWEPDASVVVKPD</sequence>
<dbReference type="NCBIfam" id="TIGR01187">
    <property type="entry name" value="potA"/>
    <property type="match status" value="1"/>
</dbReference>
<evidence type="ECO:0000256" key="1">
    <source>
        <dbReference type="ARBA" id="ARBA00022448"/>
    </source>
</evidence>
<keyword evidence="10" id="KW-1185">Reference proteome</keyword>
<dbReference type="EC" id="7.6.2.11" evidence="7"/>
<keyword evidence="2 7" id="KW-1003">Cell membrane</keyword>
<dbReference type="InterPro" id="IPR013611">
    <property type="entry name" value="Transp-assoc_OB_typ2"/>
</dbReference>
<keyword evidence="1 7" id="KW-0813">Transport</keyword>
<name>A0A934IKI2_9HYPH</name>
<keyword evidence="6 7" id="KW-0472">Membrane</keyword>
<dbReference type="AlphaFoldDB" id="A0A934IKI2"/>
<dbReference type="InterPro" id="IPR008995">
    <property type="entry name" value="Mo/tungstate-bd_C_term_dom"/>
</dbReference>
<dbReference type="Proteomes" id="UP000609531">
    <property type="component" value="Unassembled WGS sequence"/>
</dbReference>
<evidence type="ECO:0000256" key="2">
    <source>
        <dbReference type="ARBA" id="ARBA00022475"/>
    </source>
</evidence>
<dbReference type="PANTHER" id="PTHR42781">
    <property type="entry name" value="SPERMIDINE/PUTRESCINE IMPORT ATP-BINDING PROTEIN POTA"/>
    <property type="match status" value="1"/>
</dbReference>